<keyword evidence="1" id="KW-0812">Transmembrane</keyword>
<proteinExistence type="predicted"/>
<accession>A0A5B8LM48</accession>
<keyword evidence="1" id="KW-0472">Membrane</keyword>
<dbReference type="KEGG" id="spai:FPZ24_12340"/>
<feature type="transmembrane region" description="Helical" evidence="1">
    <location>
        <begin position="12"/>
        <end position="34"/>
    </location>
</feature>
<protein>
    <submittedName>
        <fullName evidence="2">Uncharacterized protein</fullName>
    </submittedName>
</protein>
<gene>
    <name evidence="2" type="ORF">FPZ24_12340</name>
</gene>
<dbReference type="EMBL" id="CP042306">
    <property type="protein sequence ID" value="QDZ08170.1"/>
    <property type="molecule type" value="Genomic_DNA"/>
</dbReference>
<dbReference type="Proteomes" id="UP000315673">
    <property type="component" value="Chromosome"/>
</dbReference>
<dbReference type="AlphaFoldDB" id="A0A5B8LM48"/>
<keyword evidence="1" id="KW-1133">Transmembrane helix</keyword>
<reference evidence="2 3" key="1">
    <citation type="submission" date="2019-07" db="EMBL/GenBank/DDBJ databases">
        <title>Full genome sequence of Sphingomonas sp. 4R-6-7(HKS19).</title>
        <authorList>
            <person name="Im W.-T."/>
        </authorList>
    </citation>
    <scope>NUCLEOTIDE SEQUENCE [LARGE SCALE GENOMIC DNA]</scope>
    <source>
        <strain evidence="2 3">HKS19</strain>
    </source>
</reference>
<sequence length="107" mass="12212">MTPDERPPHYRLRLILGIALAAPVPMIILSWFIYLADDFRQTPAWARDWMIYALPVLSIVGFAILPLRVLKRALLGCLMVPVITLFLFVWAMIFACYAFGDCIKSLV</sequence>
<name>A0A5B8LM48_9SPHN</name>
<organism evidence="2 3">
    <name type="scientific">Sphingomonas panacisoli</name>
    <dbReference type="NCBI Taxonomy" id="1813879"/>
    <lineage>
        <taxon>Bacteria</taxon>
        <taxon>Pseudomonadati</taxon>
        <taxon>Pseudomonadota</taxon>
        <taxon>Alphaproteobacteria</taxon>
        <taxon>Sphingomonadales</taxon>
        <taxon>Sphingomonadaceae</taxon>
        <taxon>Sphingomonas</taxon>
    </lineage>
</organism>
<dbReference type="RefSeq" id="WP_146572419.1">
    <property type="nucleotide sequence ID" value="NZ_CP042306.1"/>
</dbReference>
<feature type="transmembrane region" description="Helical" evidence="1">
    <location>
        <begin position="74"/>
        <end position="100"/>
    </location>
</feature>
<keyword evidence="3" id="KW-1185">Reference proteome</keyword>
<evidence type="ECO:0000313" key="3">
    <source>
        <dbReference type="Proteomes" id="UP000315673"/>
    </source>
</evidence>
<feature type="transmembrane region" description="Helical" evidence="1">
    <location>
        <begin position="49"/>
        <end position="67"/>
    </location>
</feature>
<evidence type="ECO:0000256" key="1">
    <source>
        <dbReference type="SAM" id="Phobius"/>
    </source>
</evidence>
<evidence type="ECO:0000313" key="2">
    <source>
        <dbReference type="EMBL" id="QDZ08170.1"/>
    </source>
</evidence>